<name>S0GRD3_9BACT</name>
<reference evidence="3 4" key="1">
    <citation type="submission" date="2013-04" db="EMBL/GenBank/DDBJ databases">
        <title>The Genome Sequence of Parabacteroides goldsteinii dnLKV18.</title>
        <authorList>
            <consortium name="The Broad Institute Genomics Platform"/>
            <consortium name="The Broad Institute Genome Sequencing Center for Infectious Disease"/>
            <person name="Earl A."/>
            <person name="Xavier R."/>
            <person name="Kuhn K."/>
            <person name="Stappenbeck T."/>
            <person name="Walker B."/>
            <person name="Young S."/>
            <person name="Zeng Q."/>
            <person name="Gargeya S."/>
            <person name="Fitzgerald M."/>
            <person name="Haas B."/>
            <person name="Abouelleil A."/>
            <person name="Allen A.W."/>
            <person name="Alvarado L."/>
            <person name="Arachchi H.M."/>
            <person name="Berlin A.M."/>
            <person name="Chapman S.B."/>
            <person name="Gainer-Dewar J."/>
            <person name="Goldberg J."/>
            <person name="Griggs A."/>
            <person name="Gujja S."/>
            <person name="Hansen M."/>
            <person name="Howarth C."/>
            <person name="Imamovic A."/>
            <person name="Ireland A."/>
            <person name="Larimer J."/>
            <person name="McCowan C."/>
            <person name="Murphy C."/>
            <person name="Pearson M."/>
            <person name="Poon T.W."/>
            <person name="Priest M."/>
            <person name="Roberts A."/>
            <person name="Saif S."/>
            <person name="Shea T."/>
            <person name="Sisk P."/>
            <person name="Sykes S."/>
            <person name="Wortman J."/>
            <person name="Nusbaum C."/>
            <person name="Birren B."/>
        </authorList>
    </citation>
    <scope>NUCLEOTIDE SEQUENCE [LARGE SCALE GENOMIC DNA]</scope>
    <source>
        <strain evidence="4">dnLKV18</strain>
    </source>
</reference>
<sequence>MQSLFEQLKIEKTYEHLFPEKKKGLAVIWLYERVKNGEFEHGVFKEKDIHRAFEAVSYIEREPIRLQWVTYTAYILELQEFYLIYNDENQTYMFTDFGFQICDKIHRLISQRFNPTFIEITCAELYKKLEIAVTEEQIRNWLTIDLFKSRTLLLEQVDYLNQQIDRSVTALSEKAKRRKETLLVALQEIEKQIDTIRQQNRELRAAFRETDRMNDILISHPVRDGSEEVDDLISEAVSYFEGIHLRLAMVDSRIDKIQPKIKQFFASLNRDIFNTKVEKFLYFLLEKSHVTDKQIQFPFPYDGKIQLADSFPVFTSVDRPENLFPPERKQRSEYKKDPQKEQEAYRKGHVQMMRQIHIQWWLEFIRRKSLETDIIHLSEIFFYILEKHDNDLQLAIQVIDQSIKKYKGDPYWEIQIDTSKKIDNPSSKHTISDIWMKRK</sequence>
<keyword evidence="4" id="KW-1185">Reference proteome</keyword>
<comment type="caution">
    <text evidence="3">The sequence shown here is derived from an EMBL/GenBank/DDBJ whole genome shotgun (WGS) entry which is preliminary data.</text>
</comment>
<evidence type="ECO:0000313" key="3">
    <source>
        <dbReference type="EMBL" id="EOS19102.1"/>
    </source>
</evidence>
<proteinExistence type="predicted"/>
<evidence type="ECO:0000313" key="4">
    <source>
        <dbReference type="Proteomes" id="UP000014140"/>
    </source>
</evidence>
<dbReference type="PATRIC" id="fig|1235789.3.peg.1279"/>
<protein>
    <submittedName>
        <fullName evidence="3">Uncharacterized protein</fullName>
    </submittedName>
</protein>
<accession>S0GRD3</accession>
<feature type="coiled-coil region" evidence="1">
    <location>
        <begin position="172"/>
        <end position="209"/>
    </location>
</feature>
<dbReference type="HOGENOM" id="CLU_622259_0_0_10"/>
<evidence type="ECO:0000256" key="2">
    <source>
        <dbReference type="SAM" id="MobiDB-lite"/>
    </source>
</evidence>
<dbReference type="EMBL" id="ASSQ01000005">
    <property type="protein sequence ID" value="EOS19102.1"/>
    <property type="molecule type" value="Genomic_DNA"/>
</dbReference>
<dbReference type="AlphaFoldDB" id="S0GRD3"/>
<feature type="region of interest" description="Disordered" evidence="2">
    <location>
        <begin position="318"/>
        <end position="346"/>
    </location>
</feature>
<evidence type="ECO:0000256" key="1">
    <source>
        <dbReference type="SAM" id="Coils"/>
    </source>
</evidence>
<gene>
    <name evidence="3" type="ORF">C803_01266</name>
</gene>
<keyword evidence="1" id="KW-0175">Coiled coil</keyword>
<dbReference type="RefSeq" id="WP_010803365.1">
    <property type="nucleotide sequence ID" value="NZ_KE159513.1"/>
</dbReference>
<organism evidence="3 4">
    <name type="scientific">Parabacteroides goldsteinii dnLKV18</name>
    <dbReference type="NCBI Taxonomy" id="1235789"/>
    <lineage>
        <taxon>Bacteria</taxon>
        <taxon>Pseudomonadati</taxon>
        <taxon>Bacteroidota</taxon>
        <taxon>Bacteroidia</taxon>
        <taxon>Bacteroidales</taxon>
        <taxon>Tannerellaceae</taxon>
        <taxon>Parabacteroides</taxon>
    </lineage>
</organism>
<dbReference type="Proteomes" id="UP000014140">
    <property type="component" value="Unassembled WGS sequence"/>
</dbReference>